<keyword evidence="8" id="KW-1278">Translocase</keyword>
<evidence type="ECO:0000313" key="14">
    <source>
        <dbReference type="Proteomes" id="UP000626220"/>
    </source>
</evidence>
<dbReference type="GO" id="GO:0005886">
    <property type="term" value="C:plasma membrane"/>
    <property type="evidence" value="ECO:0007669"/>
    <property type="project" value="UniProtKB-SubCell"/>
</dbReference>
<keyword evidence="14" id="KW-1185">Reference proteome</keyword>
<reference evidence="13" key="2">
    <citation type="submission" date="2020-09" db="EMBL/GenBank/DDBJ databases">
        <authorList>
            <person name="Sun Q."/>
            <person name="Kim S."/>
        </authorList>
    </citation>
    <scope>NUCLEOTIDE SEQUENCE</scope>
    <source>
        <strain evidence="13">KCTC 42650</strain>
    </source>
</reference>
<protein>
    <recommendedName>
        <fullName evidence="12">P-type ATPase A domain-containing protein</fullName>
    </recommendedName>
</protein>
<dbReference type="GO" id="GO:0005524">
    <property type="term" value="F:ATP binding"/>
    <property type="evidence" value="ECO:0007669"/>
    <property type="project" value="UniProtKB-KW"/>
</dbReference>
<dbReference type="InterPro" id="IPR008250">
    <property type="entry name" value="ATPase_P-typ_transduc_dom_A_sf"/>
</dbReference>
<keyword evidence="4 11" id="KW-0812">Transmembrane</keyword>
<organism evidence="13 14">
    <name type="scientific">Seohaeicola zhoushanensis</name>
    <dbReference type="NCBI Taxonomy" id="1569283"/>
    <lineage>
        <taxon>Bacteria</taxon>
        <taxon>Pseudomonadati</taxon>
        <taxon>Pseudomonadota</taxon>
        <taxon>Alphaproteobacteria</taxon>
        <taxon>Rhodobacterales</taxon>
        <taxon>Roseobacteraceae</taxon>
        <taxon>Seohaeicola</taxon>
    </lineage>
</organism>
<dbReference type="EMBL" id="BNCJ01000004">
    <property type="protein sequence ID" value="GHF49648.1"/>
    <property type="molecule type" value="Genomic_DNA"/>
</dbReference>
<dbReference type="InterPro" id="IPR001757">
    <property type="entry name" value="P_typ_ATPase"/>
</dbReference>
<evidence type="ECO:0000313" key="13">
    <source>
        <dbReference type="EMBL" id="GHF49648.1"/>
    </source>
</evidence>
<dbReference type="GO" id="GO:0043682">
    <property type="term" value="F:P-type divalent copper transporter activity"/>
    <property type="evidence" value="ECO:0007669"/>
    <property type="project" value="TreeGrafter"/>
</dbReference>
<evidence type="ECO:0000256" key="7">
    <source>
        <dbReference type="ARBA" id="ARBA00022840"/>
    </source>
</evidence>
<keyword evidence="3" id="KW-1003">Cell membrane</keyword>
<evidence type="ECO:0000256" key="9">
    <source>
        <dbReference type="ARBA" id="ARBA00022989"/>
    </source>
</evidence>
<dbReference type="GO" id="GO:0055070">
    <property type="term" value="P:copper ion homeostasis"/>
    <property type="evidence" value="ECO:0007669"/>
    <property type="project" value="TreeGrafter"/>
</dbReference>
<comment type="similarity">
    <text evidence="2">Belongs to the cation transport ATPase (P-type) (TC 3.A.3) family. Type IB subfamily.</text>
</comment>
<dbReference type="PANTHER" id="PTHR43520:SF8">
    <property type="entry name" value="P-TYPE CU(+) TRANSPORTER"/>
    <property type="match status" value="1"/>
</dbReference>
<evidence type="ECO:0000256" key="8">
    <source>
        <dbReference type="ARBA" id="ARBA00022967"/>
    </source>
</evidence>
<evidence type="ECO:0000259" key="12">
    <source>
        <dbReference type="Pfam" id="PF00122"/>
    </source>
</evidence>
<evidence type="ECO:0000256" key="5">
    <source>
        <dbReference type="ARBA" id="ARBA00022723"/>
    </source>
</evidence>
<name>A0A8J3M817_9RHOB</name>
<comment type="caution">
    <text evidence="13">The sequence shown here is derived from an EMBL/GenBank/DDBJ whole genome shotgun (WGS) entry which is preliminary data.</text>
</comment>
<sequence length="199" mass="20765">MAAKTAHIIRADGSEAEIPLEDVQVGDRLRVRPGDKVPVDGVVIEGRSSVDESMITGEPAPVEKVAGEPVTGATINGTGSLVIEARRLGADTMPSQVAEMVTNAQRSRAPIQKYADQVAGWFVPALIGVALPAFLGWAPWGPAPALPYALNRCALGSAGRPIVGGQQYRGRGKRARGAAGDRREGLGLPAARLTRMGGR</sequence>
<dbReference type="FunFam" id="2.70.150.10:FF:000020">
    <property type="entry name" value="Copper-exporting P-type ATPase A"/>
    <property type="match status" value="1"/>
</dbReference>
<dbReference type="Proteomes" id="UP000626220">
    <property type="component" value="Unassembled WGS sequence"/>
</dbReference>
<dbReference type="Gene3D" id="2.70.150.10">
    <property type="entry name" value="Calcium-transporting ATPase, cytoplasmic transduction domain A"/>
    <property type="match status" value="1"/>
</dbReference>
<reference evidence="13" key="1">
    <citation type="journal article" date="2014" name="Int. J. Syst. Evol. Microbiol.">
        <title>Complete genome sequence of Corynebacterium casei LMG S-19264T (=DSM 44701T), isolated from a smear-ripened cheese.</title>
        <authorList>
            <consortium name="US DOE Joint Genome Institute (JGI-PGF)"/>
            <person name="Walter F."/>
            <person name="Albersmeier A."/>
            <person name="Kalinowski J."/>
            <person name="Ruckert C."/>
        </authorList>
    </citation>
    <scope>NUCLEOTIDE SEQUENCE</scope>
    <source>
        <strain evidence="13">KCTC 42650</strain>
    </source>
</reference>
<dbReference type="GO" id="GO:0016887">
    <property type="term" value="F:ATP hydrolysis activity"/>
    <property type="evidence" value="ECO:0007669"/>
    <property type="project" value="InterPro"/>
</dbReference>
<evidence type="ECO:0000256" key="4">
    <source>
        <dbReference type="ARBA" id="ARBA00022692"/>
    </source>
</evidence>
<evidence type="ECO:0000256" key="11">
    <source>
        <dbReference type="SAM" id="Phobius"/>
    </source>
</evidence>
<dbReference type="PANTHER" id="PTHR43520">
    <property type="entry name" value="ATP7, ISOFORM B"/>
    <property type="match status" value="1"/>
</dbReference>
<dbReference type="SUPFAM" id="SSF81653">
    <property type="entry name" value="Calcium ATPase, transduction domain A"/>
    <property type="match status" value="1"/>
</dbReference>
<keyword evidence="10 11" id="KW-0472">Membrane</keyword>
<comment type="subcellular location">
    <subcellularLocation>
        <location evidence="1">Cell membrane</location>
        <topology evidence="1">Multi-pass membrane protein</topology>
    </subcellularLocation>
</comment>
<evidence type="ECO:0000256" key="3">
    <source>
        <dbReference type="ARBA" id="ARBA00022475"/>
    </source>
</evidence>
<feature type="transmembrane region" description="Helical" evidence="11">
    <location>
        <begin position="118"/>
        <end position="140"/>
    </location>
</feature>
<evidence type="ECO:0000256" key="2">
    <source>
        <dbReference type="ARBA" id="ARBA00006024"/>
    </source>
</evidence>
<dbReference type="GO" id="GO:0005507">
    <property type="term" value="F:copper ion binding"/>
    <property type="evidence" value="ECO:0007669"/>
    <property type="project" value="TreeGrafter"/>
</dbReference>
<evidence type="ECO:0000256" key="10">
    <source>
        <dbReference type="ARBA" id="ARBA00023136"/>
    </source>
</evidence>
<keyword evidence="6" id="KW-0547">Nucleotide-binding</keyword>
<accession>A0A8J3M817</accession>
<dbReference type="InterPro" id="IPR059000">
    <property type="entry name" value="ATPase_P-type_domA"/>
</dbReference>
<feature type="domain" description="P-type ATPase A" evidence="12">
    <location>
        <begin position="2"/>
        <end position="101"/>
    </location>
</feature>
<gene>
    <name evidence="13" type="ORF">GCM10017056_21830</name>
</gene>
<dbReference type="NCBIfam" id="TIGR01494">
    <property type="entry name" value="ATPase_P-type"/>
    <property type="match status" value="1"/>
</dbReference>
<evidence type="ECO:0000256" key="1">
    <source>
        <dbReference type="ARBA" id="ARBA00004651"/>
    </source>
</evidence>
<dbReference type="GO" id="GO:0060003">
    <property type="term" value="P:copper ion export"/>
    <property type="evidence" value="ECO:0007669"/>
    <property type="project" value="UniProtKB-ARBA"/>
</dbReference>
<proteinExistence type="inferred from homology"/>
<keyword evidence="7" id="KW-0067">ATP-binding</keyword>
<keyword evidence="5" id="KW-0479">Metal-binding</keyword>
<dbReference type="Pfam" id="PF00122">
    <property type="entry name" value="E1-E2_ATPase"/>
    <property type="match status" value="1"/>
</dbReference>
<evidence type="ECO:0000256" key="6">
    <source>
        <dbReference type="ARBA" id="ARBA00022741"/>
    </source>
</evidence>
<keyword evidence="9 11" id="KW-1133">Transmembrane helix</keyword>
<dbReference type="AlphaFoldDB" id="A0A8J3M817"/>